<dbReference type="Pfam" id="PF00406">
    <property type="entry name" value="ADK"/>
    <property type="match status" value="1"/>
</dbReference>
<dbReference type="AlphaFoldDB" id="A0A1G8IIE1"/>
<dbReference type="PROSITE" id="PS00113">
    <property type="entry name" value="ADENYLATE_KINASE"/>
    <property type="match status" value="1"/>
</dbReference>
<dbReference type="InterPro" id="IPR027417">
    <property type="entry name" value="P-loop_NTPase"/>
</dbReference>
<protein>
    <recommendedName>
        <fullName evidence="6 8">Adenylate kinase</fullName>
        <shortName evidence="6">AK</shortName>
        <ecNumber evidence="6 8">2.7.4.3</ecNumber>
    </recommendedName>
    <alternativeName>
        <fullName evidence="6">ATP-AMP transphosphorylase</fullName>
    </alternativeName>
    <alternativeName>
        <fullName evidence="6">ATP:AMP phosphotransferase</fullName>
    </alternativeName>
    <alternativeName>
        <fullName evidence="6">Adenylate monophosphate kinase</fullName>
    </alternativeName>
</protein>
<comment type="domain">
    <text evidence="6">Consists of three domains, a large central CORE domain and two small peripheral domains, NMPbind and LID, which undergo movements during catalysis. The LID domain closes over the site of phosphoryl transfer upon ATP binding. Assembling and dissambling the active center during each catalytic cycle provides an effective means to prevent ATP hydrolysis. Some bacteria have evolved a zinc-coordinating structure that stabilizes the LID domain.</text>
</comment>
<dbReference type="GO" id="GO:0044209">
    <property type="term" value="P:AMP salvage"/>
    <property type="evidence" value="ECO:0007669"/>
    <property type="project" value="UniProtKB-UniRule"/>
</dbReference>
<keyword evidence="6" id="KW-0479">Metal-binding</keyword>
<dbReference type="FunFam" id="3.40.50.300:FF:000106">
    <property type="entry name" value="Adenylate kinase mitochondrial"/>
    <property type="match status" value="1"/>
</dbReference>
<evidence type="ECO:0000256" key="5">
    <source>
        <dbReference type="ARBA" id="ARBA00022840"/>
    </source>
</evidence>
<dbReference type="Pfam" id="PF05191">
    <property type="entry name" value="ADK_lid"/>
    <property type="match status" value="1"/>
</dbReference>
<evidence type="ECO:0000256" key="1">
    <source>
        <dbReference type="ARBA" id="ARBA00022679"/>
    </source>
</evidence>
<dbReference type="STRING" id="84521.SAMN04487994_100126"/>
<feature type="binding site" evidence="6">
    <location>
        <begin position="137"/>
        <end position="138"/>
    </location>
    <ligand>
        <name>ATP</name>
        <dbReference type="ChEBI" id="CHEBI:30616"/>
    </ligand>
</feature>
<comment type="subunit">
    <text evidence="6 8">Monomer.</text>
</comment>
<keyword evidence="5 6" id="KW-0067">ATP-binding</keyword>
<dbReference type="GO" id="GO:0005737">
    <property type="term" value="C:cytoplasm"/>
    <property type="evidence" value="ECO:0007669"/>
    <property type="project" value="UniProtKB-SubCell"/>
</dbReference>
<dbReference type="GO" id="GO:0005524">
    <property type="term" value="F:ATP binding"/>
    <property type="evidence" value="ECO:0007669"/>
    <property type="project" value="UniProtKB-UniRule"/>
</dbReference>
<evidence type="ECO:0000256" key="8">
    <source>
        <dbReference type="RuleBase" id="RU003331"/>
    </source>
</evidence>
<evidence type="ECO:0000256" key="7">
    <source>
        <dbReference type="RuleBase" id="RU003330"/>
    </source>
</evidence>
<comment type="caution">
    <text evidence="6">Lacks conserved residue(s) required for the propagation of feature annotation.</text>
</comment>
<comment type="catalytic activity">
    <reaction evidence="6 8">
        <text>AMP + ATP = 2 ADP</text>
        <dbReference type="Rhea" id="RHEA:12973"/>
        <dbReference type="ChEBI" id="CHEBI:30616"/>
        <dbReference type="ChEBI" id="CHEBI:456215"/>
        <dbReference type="ChEBI" id="CHEBI:456216"/>
        <dbReference type="EC" id="2.7.4.3"/>
    </reaction>
</comment>
<feature type="region of interest" description="NMP" evidence="6">
    <location>
        <begin position="30"/>
        <end position="59"/>
    </location>
</feature>
<dbReference type="PRINTS" id="PR00094">
    <property type="entry name" value="ADENYLTKNASE"/>
</dbReference>
<keyword evidence="2 6" id="KW-0545">Nucleotide biosynthesis</keyword>
<feature type="binding site" evidence="6">
    <location>
        <position position="128"/>
    </location>
    <ligand>
        <name>ATP</name>
        <dbReference type="ChEBI" id="CHEBI:30616"/>
    </ligand>
</feature>
<keyword evidence="1 6" id="KW-0808">Transferase</keyword>
<dbReference type="NCBIfam" id="NF001381">
    <property type="entry name" value="PRK00279.1-3"/>
    <property type="match status" value="1"/>
</dbReference>
<proteinExistence type="inferred from homology"/>
<feature type="binding site" evidence="6">
    <location>
        <position position="36"/>
    </location>
    <ligand>
        <name>AMP</name>
        <dbReference type="ChEBI" id="CHEBI:456215"/>
    </ligand>
</feature>
<comment type="pathway">
    <text evidence="6">Purine metabolism; AMP biosynthesis via salvage pathway; AMP from ADP: step 1/1.</text>
</comment>
<dbReference type="UniPathway" id="UPA00588">
    <property type="reaction ID" value="UER00649"/>
</dbReference>
<comment type="similarity">
    <text evidence="6 7">Belongs to the adenylate kinase family.</text>
</comment>
<keyword evidence="3 6" id="KW-0547">Nucleotide-binding</keyword>
<evidence type="ECO:0000313" key="10">
    <source>
        <dbReference type="EMBL" id="PMC58734.1"/>
    </source>
</evidence>
<feature type="binding site" evidence="6">
    <location>
        <begin position="57"/>
        <end position="59"/>
    </location>
    <ligand>
        <name>AMP</name>
        <dbReference type="ChEBI" id="CHEBI:456215"/>
    </ligand>
</feature>
<dbReference type="HAMAP" id="MF_00235">
    <property type="entry name" value="Adenylate_kinase_Adk"/>
    <property type="match status" value="1"/>
</dbReference>
<dbReference type="RefSeq" id="WP_092083702.1">
    <property type="nucleotide sequence ID" value="NZ_FNEL01000001.1"/>
</dbReference>
<keyword evidence="6" id="KW-0963">Cytoplasm</keyword>
<evidence type="ECO:0000256" key="2">
    <source>
        <dbReference type="ARBA" id="ARBA00022727"/>
    </source>
</evidence>
<evidence type="ECO:0000313" key="11">
    <source>
        <dbReference type="Proteomes" id="UP000235682"/>
    </source>
</evidence>
<comment type="function">
    <text evidence="6">Catalyzes the reversible transfer of the terminal phosphate group between ATP and AMP. Plays an important role in cellular energy homeostasis and in adenine nucleotide metabolism.</text>
</comment>
<dbReference type="PANTHER" id="PTHR23359">
    <property type="entry name" value="NUCLEOTIDE KINASE"/>
    <property type="match status" value="1"/>
</dbReference>
<feature type="binding site" evidence="6">
    <location>
        <position position="134"/>
    </location>
    <ligand>
        <name>Zn(2+)</name>
        <dbReference type="ChEBI" id="CHEBI:29105"/>
        <note>structural</note>
    </ligand>
</feature>
<dbReference type="GO" id="GO:0004017">
    <property type="term" value="F:AMP kinase activity"/>
    <property type="evidence" value="ECO:0007669"/>
    <property type="project" value="UniProtKB-UniRule"/>
</dbReference>
<dbReference type="OrthoDB" id="9805030at2"/>
<dbReference type="Proteomes" id="UP000235682">
    <property type="component" value="Unassembled WGS sequence"/>
</dbReference>
<feature type="binding site" evidence="6">
    <location>
        <position position="162"/>
    </location>
    <ligand>
        <name>AMP</name>
        <dbReference type="ChEBI" id="CHEBI:456215"/>
    </ligand>
</feature>
<dbReference type="EMBL" id="PNHE01000007">
    <property type="protein sequence ID" value="PMC58734.1"/>
    <property type="molecule type" value="Genomic_DNA"/>
</dbReference>
<evidence type="ECO:0000256" key="3">
    <source>
        <dbReference type="ARBA" id="ARBA00022741"/>
    </source>
</evidence>
<organism evidence="10 11">
    <name type="scientific">Dolosicoccus paucivorans</name>
    <dbReference type="NCBI Taxonomy" id="84521"/>
    <lineage>
        <taxon>Bacteria</taxon>
        <taxon>Bacillati</taxon>
        <taxon>Bacillota</taxon>
        <taxon>Bacilli</taxon>
        <taxon>Lactobacillales</taxon>
        <taxon>Aerococcaceae</taxon>
        <taxon>Dolosicoccus</taxon>
    </lineage>
</organism>
<dbReference type="InterPro" id="IPR006259">
    <property type="entry name" value="Adenyl_kin_sub"/>
</dbReference>
<evidence type="ECO:0000256" key="6">
    <source>
        <dbReference type="HAMAP-Rule" id="MF_00235"/>
    </source>
</evidence>
<reference evidence="10 11" key="1">
    <citation type="submission" date="2017-09" db="EMBL/GenBank/DDBJ databases">
        <title>Bacterial strain isolated from the female urinary microbiota.</title>
        <authorList>
            <person name="Thomas-White K."/>
            <person name="Kumar N."/>
            <person name="Forster S."/>
            <person name="Putonti C."/>
            <person name="Lawley T."/>
            <person name="Wolfe A.J."/>
        </authorList>
    </citation>
    <scope>NUCLEOTIDE SEQUENCE [LARGE SCALE GENOMIC DNA]</scope>
    <source>
        <strain evidence="10 11">UMB0852</strain>
    </source>
</reference>
<keyword evidence="6" id="KW-0862">Zinc</keyword>
<feature type="binding site" evidence="6">
    <location>
        <position position="151"/>
    </location>
    <ligand>
        <name>Zn(2+)</name>
        <dbReference type="ChEBI" id="CHEBI:29105"/>
        <note>structural</note>
    </ligand>
</feature>
<dbReference type="NCBIfam" id="TIGR01351">
    <property type="entry name" value="adk"/>
    <property type="match status" value="1"/>
</dbReference>
<gene>
    <name evidence="6" type="primary">adk</name>
    <name evidence="10" type="ORF">CJ205_02815</name>
</gene>
<feature type="binding site" evidence="6">
    <location>
        <begin position="10"/>
        <end position="15"/>
    </location>
    <ligand>
        <name>ATP</name>
        <dbReference type="ChEBI" id="CHEBI:30616"/>
    </ligand>
</feature>
<accession>A0A1G8IIE1</accession>
<feature type="binding site" evidence="6">
    <location>
        <position position="173"/>
    </location>
    <ligand>
        <name>AMP</name>
        <dbReference type="ChEBI" id="CHEBI:456215"/>
    </ligand>
</feature>
<sequence length="223" mass="25256">MNLIIMGLPGAGKGTQSEHIVKDYNVVHIATGDIFREAIKNETPLGLEAKSYTDNGNLVPDGVTNAIVRERLEREDVKERGFLLDGYPRTIEQAQALDRNLDDLGSQIDGVLYVEVDPEVLKDRLSGRITCRNCGATYHKIFNPPKVEGTCDVCGHHEFYQREDDKPEKVAHRINLQMDSTRPILDYYEQRNLLHPVNGNQPIETVYREIRQVISQLDPTAFV</sequence>
<dbReference type="GO" id="GO:0008270">
    <property type="term" value="F:zinc ion binding"/>
    <property type="evidence" value="ECO:0007669"/>
    <property type="project" value="UniProtKB-UniRule"/>
</dbReference>
<feature type="domain" description="Adenylate kinase active site lid" evidence="9">
    <location>
        <begin position="128"/>
        <end position="164"/>
    </location>
</feature>
<comment type="caution">
    <text evidence="10">The sequence shown here is derived from an EMBL/GenBank/DDBJ whole genome shotgun (WGS) entry which is preliminary data.</text>
</comment>
<dbReference type="SUPFAM" id="SSF57774">
    <property type="entry name" value="Microbial and mitochondrial ADK, insert 'zinc finger' domain"/>
    <property type="match status" value="1"/>
</dbReference>
<keyword evidence="11" id="KW-1185">Reference proteome</keyword>
<feature type="binding site" evidence="6">
    <location>
        <position position="93"/>
    </location>
    <ligand>
        <name>AMP</name>
        <dbReference type="ChEBI" id="CHEBI:456215"/>
    </ligand>
</feature>
<dbReference type="InterPro" id="IPR007862">
    <property type="entry name" value="Adenylate_kinase_lid-dom"/>
</dbReference>
<feature type="binding site" evidence="6">
    <location>
        <position position="201"/>
    </location>
    <ligand>
        <name>ATP</name>
        <dbReference type="ChEBI" id="CHEBI:30616"/>
    </ligand>
</feature>
<name>A0A1G8IIE1_9LACT</name>
<feature type="binding site" evidence="6">
    <location>
        <begin position="86"/>
        <end position="89"/>
    </location>
    <ligand>
        <name>AMP</name>
        <dbReference type="ChEBI" id="CHEBI:456215"/>
    </ligand>
</feature>
<feature type="binding site" evidence="6">
    <location>
        <position position="31"/>
    </location>
    <ligand>
        <name>AMP</name>
        <dbReference type="ChEBI" id="CHEBI:456215"/>
    </ligand>
</feature>
<evidence type="ECO:0000256" key="4">
    <source>
        <dbReference type="ARBA" id="ARBA00022777"/>
    </source>
</evidence>
<dbReference type="SUPFAM" id="SSF52540">
    <property type="entry name" value="P-loop containing nucleoside triphosphate hydrolases"/>
    <property type="match status" value="1"/>
</dbReference>
<feature type="binding site" evidence="6">
    <location>
        <position position="131"/>
    </location>
    <ligand>
        <name>Zn(2+)</name>
        <dbReference type="ChEBI" id="CHEBI:29105"/>
        <note>structural</note>
    </ligand>
</feature>
<dbReference type="InterPro" id="IPR000850">
    <property type="entry name" value="Adenylat/UMP-CMP_kin"/>
</dbReference>
<dbReference type="InterPro" id="IPR033690">
    <property type="entry name" value="Adenylat_kinase_CS"/>
</dbReference>
<comment type="subcellular location">
    <subcellularLocation>
        <location evidence="6 8">Cytoplasm</location>
    </subcellularLocation>
</comment>
<evidence type="ECO:0000259" key="9">
    <source>
        <dbReference type="Pfam" id="PF05191"/>
    </source>
</evidence>
<dbReference type="NCBIfam" id="NF001380">
    <property type="entry name" value="PRK00279.1-2"/>
    <property type="match status" value="1"/>
</dbReference>
<keyword evidence="4 6" id="KW-0418">Kinase</keyword>
<feature type="binding site" evidence="6">
    <location>
        <position position="154"/>
    </location>
    <ligand>
        <name>Zn(2+)</name>
        <dbReference type="ChEBI" id="CHEBI:29105"/>
        <note>structural</note>
    </ligand>
</feature>
<dbReference type="CDD" id="cd01428">
    <property type="entry name" value="ADK"/>
    <property type="match status" value="1"/>
</dbReference>
<dbReference type="EC" id="2.7.4.3" evidence="6 8"/>
<dbReference type="Gene3D" id="3.40.50.300">
    <property type="entry name" value="P-loop containing nucleotide triphosphate hydrolases"/>
    <property type="match status" value="1"/>
</dbReference>
<dbReference type="InterPro" id="IPR036193">
    <property type="entry name" value="ADK_active_lid_dom_sf"/>
</dbReference>